<name>A0A9D1JRK2_9FIRM</name>
<evidence type="ECO:0000313" key="2">
    <source>
        <dbReference type="Proteomes" id="UP000823927"/>
    </source>
</evidence>
<reference evidence="1" key="1">
    <citation type="submission" date="2020-10" db="EMBL/GenBank/DDBJ databases">
        <authorList>
            <person name="Gilroy R."/>
        </authorList>
    </citation>
    <scope>NUCLEOTIDE SEQUENCE</scope>
    <source>
        <strain evidence="1">CHK178-757</strain>
    </source>
</reference>
<dbReference type="Proteomes" id="UP000823927">
    <property type="component" value="Unassembled WGS sequence"/>
</dbReference>
<dbReference type="EMBL" id="DVIT01000053">
    <property type="protein sequence ID" value="HIS48357.1"/>
    <property type="molecule type" value="Genomic_DNA"/>
</dbReference>
<dbReference type="AlphaFoldDB" id="A0A9D1JRK2"/>
<evidence type="ECO:0000313" key="1">
    <source>
        <dbReference type="EMBL" id="HIS48357.1"/>
    </source>
</evidence>
<comment type="caution">
    <text evidence="1">The sequence shown here is derived from an EMBL/GenBank/DDBJ whole genome shotgun (WGS) entry which is preliminary data.</text>
</comment>
<proteinExistence type="predicted"/>
<reference evidence="1" key="2">
    <citation type="journal article" date="2021" name="PeerJ">
        <title>Extensive microbial diversity within the chicken gut microbiome revealed by metagenomics and culture.</title>
        <authorList>
            <person name="Gilroy R."/>
            <person name="Ravi A."/>
            <person name="Getino M."/>
            <person name="Pursley I."/>
            <person name="Horton D.L."/>
            <person name="Alikhan N.F."/>
            <person name="Baker D."/>
            <person name="Gharbi K."/>
            <person name="Hall N."/>
            <person name="Watson M."/>
            <person name="Adriaenssens E.M."/>
            <person name="Foster-Nyarko E."/>
            <person name="Jarju S."/>
            <person name="Secka A."/>
            <person name="Antonio M."/>
            <person name="Oren A."/>
            <person name="Chaudhuri R.R."/>
            <person name="La Ragione R."/>
            <person name="Hildebrand F."/>
            <person name="Pallen M.J."/>
        </authorList>
    </citation>
    <scope>NUCLEOTIDE SEQUENCE</scope>
    <source>
        <strain evidence="1">CHK178-757</strain>
    </source>
</reference>
<organism evidence="1 2">
    <name type="scientific">Candidatus Scybalocola faecigallinarum</name>
    <dbReference type="NCBI Taxonomy" id="2840941"/>
    <lineage>
        <taxon>Bacteria</taxon>
        <taxon>Bacillati</taxon>
        <taxon>Bacillota</taxon>
        <taxon>Clostridia</taxon>
        <taxon>Lachnospirales</taxon>
        <taxon>Lachnospiraceae</taxon>
        <taxon>Lachnospiraceae incertae sedis</taxon>
        <taxon>Candidatus Scybalocola (ex Gilroy et al. 2021)</taxon>
    </lineage>
</organism>
<accession>A0A9D1JRK2</accession>
<gene>
    <name evidence="1" type="ORF">IAB46_12545</name>
</gene>
<protein>
    <submittedName>
        <fullName evidence="1">Uncharacterized protein</fullName>
    </submittedName>
</protein>
<sequence>MGLPPAAFWACQPDISESYGEPIRYNSTTFLESCPDFEVFLAKYEAPEDRALGVGDIYHIEGDREVSLSLRYDDTIAIAEFRVYRYQLR</sequence>